<comment type="subcellular location">
    <subcellularLocation>
        <location evidence="1">Cell outer membrane</location>
    </subcellularLocation>
</comment>
<dbReference type="SUPFAM" id="SSF56954">
    <property type="entry name" value="Outer membrane efflux proteins (OEP)"/>
    <property type="match status" value="1"/>
</dbReference>
<evidence type="ECO:0000256" key="1">
    <source>
        <dbReference type="ARBA" id="ARBA00004442"/>
    </source>
</evidence>
<proteinExistence type="inferred from homology"/>
<sequence>MKQTSAALIALTLSIIAAPLHAESLRDIYELALDNDAQLKAEEAQYRANLEQENLGLSALLPQVAANYSYSNRDTDTNGESIELDPDQGFVPIDTFTNTDLDTDGYQVQVQQALFNLPAWFTFQSGKEFTKQAEATFAANQQNLIVRTVETYLAVLRAQDNLAASKAQERAFERQLEQTQQRFEVGLIAITDVYEAQAAYDLSQVNRIVDENNVAVALERLSILTGKSHGDLNVLKEDFKILPPQPADRSEWVEFALENNFTLSAARFAEEAARQQAKARKMEHAPTVSGSYAYSDFHTEGTLTREPATEFDVPPDQDQELNTWTINVDLPLYTGGAISANRRRAAQEFNAAREQRINLSRTTVTEARSRHMTVMSDVARVAARKQSIVSSKSALDATQAGYEVGTRNVVDVLNAQNTLFAAERDYANSRYDYIVNLLQLKENAGLLSPQDVYNLDNFLITPPPPTSSEGESSGT</sequence>
<evidence type="ECO:0000256" key="4">
    <source>
        <dbReference type="ARBA" id="ARBA00022452"/>
    </source>
</evidence>
<evidence type="ECO:0000256" key="8">
    <source>
        <dbReference type="SAM" id="SignalP"/>
    </source>
</evidence>
<keyword evidence="7" id="KW-0998">Cell outer membrane</keyword>
<keyword evidence="3" id="KW-0813">Transport</keyword>
<protein>
    <recommendedName>
        <fullName evidence="11">Outer membrane protein</fullName>
    </recommendedName>
</protein>
<keyword evidence="10" id="KW-1185">Reference proteome</keyword>
<dbReference type="InterPro" id="IPR051906">
    <property type="entry name" value="TolC-like"/>
</dbReference>
<dbReference type="Pfam" id="PF02321">
    <property type="entry name" value="OEP"/>
    <property type="match status" value="2"/>
</dbReference>
<comment type="caution">
    <text evidence="9">The sequence shown here is derived from an EMBL/GenBank/DDBJ whole genome shotgun (WGS) entry which is preliminary data.</text>
</comment>
<evidence type="ECO:0000313" key="10">
    <source>
        <dbReference type="Proteomes" id="UP000644693"/>
    </source>
</evidence>
<keyword evidence="4" id="KW-1134">Transmembrane beta strand</keyword>
<comment type="similarity">
    <text evidence="2">Belongs to the outer membrane factor (OMF) (TC 1.B.17) family.</text>
</comment>
<keyword evidence="5" id="KW-0812">Transmembrane</keyword>
<feature type="chain" id="PRO_5037847046" description="Outer membrane protein" evidence="8">
    <location>
        <begin position="23"/>
        <end position="475"/>
    </location>
</feature>
<accession>A0A918XIZ7</accession>
<dbReference type="InterPro" id="IPR003423">
    <property type="entry name" value="OMP_efflux"/>
</dbReference>
<name>A0A918XIZ7_9GAMM</name>
<evidence type="ECO:0000256" key="3">
    <source>
        <dbReference type="ARBA" id="ARBA00022448"/>
    </source>
</evidence>
<dbReference type="AlphaFoldDB" id="A0A918XIZ7"/>
<evidence type="ECO:0000256" key="2">
    <source>
        <dbReference type="ARBA" id="ARBA00007613"/>
    </source>
</evidence>
<dbReference type="PANTHER" id="PTHR30026">
    <property type="entry name" value="OUTER MEMBRANE PROTEIN TOLC"/>
    <property type="match status" value="1"/>
</dbReference>
<dbReference type="GO" id="GO:0015562">
    <property type="term" value="F:efflux transmembrane transporter activity"/>
    <property type="evidence" value="ECO:0007669"/>
    <property type="project" value="InterPro"/>
</dbReference>
<reference evidence="9" key="2">
    <citation type="submission" date="2020-09" db="EMBL/GenBank/DDBJ databases">
        <authorList>
            <person name="Sun Q."/>
            <person name="Kim S."/>
        </authorList>
    </citation>
    <scope>NUCLEOTIDE SEQUENCE</scope>
    <source>
        <strain evidence="9">KCTC 23430</strain>
    </source>
</reference>
<organism evidence="9 10">
    <name type="scientific">Parahalioglobus pacificus</name>
    <dbReference type="NCBI Taxonomy" id="930806"/>
    <lineage>
        <taxon>Bacteria</taxon>
        <taxon>Pseudomonadati</taxon>
        <taxon>Pseudomonadota</taxon>
        <taxon>Gammaproteobacteria</taxon>
        <taxon>Cellvibrionales</taxon>
        <taxon>Halieaceae</taxon>
        <taxon>Parahalioglobus</taxon>
    </lineage>
</organism>
<gene>
    <name evidence="9" type="ORF">GCM10007053_20010</name>
</gene>
<evidence type="ECO:0000256" key="7">
    <source>
        <dbReference type="ARBA" id="ARBA00023237"/>
    </source>
</evidence>
<evidence type="ECO:0000256" key="5">
    <source>
        <dbReference type="ARBA" id="ARBA00022692"/>
    </source>
</evidence>
<dbReference type="InterPro" id="IPR010130">
    <property type="entry name" value="T1SS_OMP_TolC"/>
</dbReference>
<dbReference type="Gene3D" id="1.20.1600.10">
    <property type="entry name" value="Outer membrane efflux proteins (OEP)"/>
    <property type="match status" value="1"/>
</dbReference>
<dbReference type="GO" id="GO:1990281">
    <property type="term" value="C:efflux pump complex"/>
    <property type="evidence" value="ECO:0007669"/>
    <property type="project" value="TreeGrafter"/>
</dbReference>
<dbReference type="GO" id="GO:0015288">
    <property type="term" value="F:porin activity"/>
    <property type="evidence" value="ECO:0007669"/>
    <property type="project" value="TreeGrafter"/>
</dbReference>
<evidence type="ECO:0008006" key="11">
    <source>
        <dbReference type="Google" id="ProtNLM"/>
    </source>
</evidence>
<dbReference type="RefSeq" id="WP_189477664.1">
    <property type="nucleotide sequence ID" value="NZ_BMYM01000002.1"/>
</dbReference>
<keyword evidence="6" id="KW-0472">Membrane</keyword>
<dbReference type="NCBIfam" id="TIGR01844">
    <property type="entry name" value="type_I_sec_TolC"/>
    <property type="match status" value="1"/>
</dbReference>
<dbReference type="GO" id="GO:0009279">
    <property type="term" value="C:cell outer membrane"/>
    <property type="evidence" value="ECO:0007669"/>
    <property type="project" value="UniProtKB-SubCell"/>
</dbReference>
<dbReference type="PANTHER" id="PTHR30026:SF20">
    <property type="entry name" value="OUTER MEMBRANE PROTEIN TOLC"/>
    <property type="match status" value="1"/>
</dbReference>
<keyword evidence="8" id="KW-0732">Signal</keyword>
<evidence type="ECO:0000256" key="6">
    <source>
        <dbReference type="ARBA" id="ARBA00023136"/>
    </source>
</evidence>
<dbReference type="Proteomes" id="UP000644693">
    <property type="component" value="Unassembled WGS sequence"/>
</dbReference>
<evidence type="ECO:0000313" key="9">
    <source>
        <dbReference type="EMBL" id="GHD34392.1"/>
    </source>
</evidence>
<reference evidence="9" key="1">
    <citation type="journal article" date="2014" name="Int. J. Syst. Evol. Microbiol.">
        <title>Complete genome sequence of Corynebacterium casei LMG S-19264T (=DSM 44701T), isolated from a smear-ripened cheese.</title>
        <authorList>
            <consortium name="US DOE Joint Genome Institute (JGI-PGF)"/>
            <person name="Walter F."/>
            <person name="Albersmeier A."/>
            <person name="Kalinowski J."/>
            <person name="Ruckert C."/>
        </authorList>
    </citation>
    <scope>NUCLEOTIDE SEQUENCE</scope>
    <source>
        <strain evidence="9">KCTC 23430</strain>
    </source>
</reference>
<dbReference type="EMBL" id="BMYM01000002">
    <property type="protein sequence ID" value="GHD34392.1"/>
    <property type="molecule type" value="Genomic_DNA"/>
</dbReference>
<feature type="signal peptide" evidence="8">
    <location>
        <begin position="1"/>
        <end position="22"/>
    </location>
</feature>